<dbReference type="SUPFAM" id="SSF52972">
    <property type="entry name" value="ITPase-like"/>
    <property type="match status" value="1"/>
</dbReference>
<keyword evidence="4" id="KW-0378">Hydrolase</keyword>
<dbReference type="Gene3D" id="3.90.950.10">
    <property type="match status" value="1"/>
</dbReference>
<dbReference type="HAMAP" id="MF_00528">
    <property type="entry name" value="Maf"/>
    <property type="match status" value="1"/>
</dbReference>
<comment type="caution">
    <text evidence="6">The sequence shown here is derived from an EMBL/GenBank/DDBJ whole genome shotgun (WGS) entry which is preliminary data.</text>
</comment>
<comment type="cofactor">
    <cofactor evidence="1">
        <name>a divalent metal cation</name>
        <dbReference type="ChEBI" id="CHEBI:60240"/>
    </cofactor>
</comment>
<accession>A0A5J4R332</accession>
<dbReference type="PIRSF" id="PIRSF006305">
    <property type="entry name" value="Maf"/>
    <property type="match status" value="1"/>
</dbReference>
<dbReference type="GO" id="GO:0009117">
    <property type="term" value="P:nucleotide metabolic process"/>
    <property type="evidence" value="ECO:0007669"/>
    <property type="project" value="UniProtKB-KW"/>
</dbReference>
<dbReference type="InterPro" id="IPR003697">
    <property type="entry name" value="Maf-like"/>
</dbReference>
<evidence type="ECO:0000313" key="6">
    <source>
        <dbReference type="EMBL" id="KAA6328119.1"/>
    </source>
</evidence>
<protein>
    <submittedName>
        <fullName evidence="6">Septum formation protein Maf</fullName>
    </submittedName>
</protein>
<evidence type="ECO:0000256" key="2">
    <source>
        <dbReference type="ARBA" id="ARBA00004496"/>
    </source>
</evidence>
<dbReference type="AlphaFoldDB" id="A0A5J4R332"/>
<dbReference type="FunFam" id="3.90.950.10:FF:000005">
    <property type="entry name" value="7-methyl-GTP pyrophosphatase"/>
    <property type="match status" value="1"/>
</dbReference>
<name>A0A5J4R332_9ZZZZ</name>
<dbReference type="EMBL" id="SNRY01001872">
    <property type="protein sequence ID" value="KAA6328119.1"/>
    <property type="molecule type" value="Genomic_DNA"/>
</dbReference>
<evidence type="ECO:0000256" key="5">
    <source>
        <dbReference type="ARBA" id="ARBA00023080"/>
    </source>
</evidence>
<sequence>MLLVGNRKYKIILASNSPRRKELLAGLGIEYTVKVIPDIDESFPETLKGEEIPLYIARKKADAYKQAIRPDELVITADTIVWLDGETIGKPADEADAIQMLQKLSGKTHQVITGVCLTTTDWQRSFSTLTEVTFATLTREEIEYYVKNFHPFDKAGSYGVQEWIGFIGVESISGSYYNVMGLPIQRLYRELKRIES</sequence>
<gene>
    <name evidence="6" type="ORF">EZS27_022951</name>
</gene>
<comment type="subcellular location">
    <subcellularLocation>
        <location evidence="2">Cytoplasm</location>
    </subcellularLocation>
</comment>
<dbReference type="Pfam" id="PF02545">
    <property type="entry name" value="Maf"/>
    <property type="match status" value="1"/>
</dbReference>
<dbReference type="PANTHER" id="PTHR43213:SF5">
    <property type="entry name" value="BIFUNCTIONAL DTTP_UTP PYROPHOSPHATASE_METHYLTRANSFERASE PROTEIN-RELATED"/>
    <property type="match status" value="1"/>
</dbReference>
<dbReference type="PANTHER" id="PTHR43213">
    <property type="entry name" value="BIFUNCTIONAL DTTP/UTP PYROPHOSPHATASE/METHYLTRANSFERASE PROTEIN-RELATED"/>
    <property type="match status" value="1"/>
</dbReference>
<dbReference type="NCBIfam" id="TIGR00172">
    <property type="entry name" value="maf"/>
    <property type="match status" value="1"/>
</dbReference>
<dbReference type="GO" id="GO:0047429">
    <property type="term" value="F:nucleoside triphosphate diphosphatase activity"/>
    <property type="evidence" value="ECO:0007669"/>
    <property type="project" value="InterPro"/>
</dbReference>
<dbReference type="GO" id="GO:0005737">
    <property type="term" value="C:cytoplasm"/>
    <property type="evidence" value="ECO:0007669"/>
    <property type="project" value="UniProtKB-SubCell"/>
</dbReference>
<proteinExistence type="inferred from homology"/>
<evidence type="ECO:0000256" key="1">
    <source>
        <dbReference type="ARBA" id="ARBA00001968"/>
    </source>
</evidence>
<organism evidence="6">
    <name type="scientific">termite gut metagenome</name>
    <dbReference type="NCBI Taxonomy" id="433724"/>
    <lineage>
        <taxon>unclassified sequences</taxon>
        <taxon>metagenomes</taxon>
        <taxon>organismal metagenomes</taxon>
    </lineage>
</organism>
<evidence type="ECO:0000256" key="3">
    <source>
        <dbReference type="ARBA" id="ARBA00022490"/>
    </source>
</evidence>
<dbReference type="InterPro" id="IPR029001">
    <property type="entry name" value="ITPase-like_fam"/>
</dbReference>
<reference evidence="6" key="1">
    <citation type="submission" date="2019-03" db="EMBL/GenBank/DDBJ databases">
        <title>Single cell metagenomics reveals metabolic interactions within the superorganism composed of flagellate Streblomastix strix and complex community of Bacteroidetes bacteria on its surface.</title>
        <authorList>
            <person name="Treitli S.C."/>
            <person name="Kolisko M."/>
            <person name="Husnik F."/>
            <person name="Keeling P."/>
            <person name="Hampl V."/>
        </authorList>
    </citation>
    <scope>NUCLEOTIDE SEQUENCE</scope>
    <source>
        <strain evidence="6">STM</strain>
    </source>
</reference>
<keyword evidence="3" id="KW-0963">Cytoplasm</keyword>
<dbReference type="CDD" id="cd00555">
    <property type="entry name" value="Maf"/>
    <property type="match status" value="1"/>
</dbReference>
<keyword evidence="5" id="KW-0546">Nucleotide metabolism</keyword>
<evidence type="ECO:0000256" key="4">
    <source>
        <dbReference type="ARBA" id="ARBA00022801"/>
    </source>
</evidence>